<evidence type="ECO:0000313" key="13">
    <source>
        <dbReference type="EMBL" id="EMB34280.1"/>
    </source>
</evidence>
<comment type="caution">
    <text evidence="13">The sequence shown here is derived from an EMBL/GenBank/DDBJ whole genome shotgun (WGS) entry which is preliminary data.</text>
</comment>
<dbReference type="NCBIfam" id="TIGR00054">
    <property type="entry name" value="RIP metalloprotease RseP"/>
    <property type="match status" value="1"/>
</dbReference>
<keyword evidence="5 11" id="KW-0812">Transmembrane</keyword>
<comment type="similarity">
    <text evidence="3 11">Belongs to the peptidase M50B family.</text>
</comment>
<dbReference type="InterPro" id="IPR004387">
    <property type="entry name" value="Pept_M50_Zn"/>
</dbReference>
<evidence type="ECO:0000256" key="5">
    <source>
        <dbReference type="ARBA" id="ARBA00022692"/>
    </source>
</evidence>
<feature type="transmembrane region" description="Helical" evidence="11">
    <location>
        <begin position="100"/>
        <end position="124"/>
    </location>
</feature>
<comment type="subcellular location">
    <subcellularLocation>
        <location evidence="2">Membrane</location>
        <topology evidence="2">Multi-pass membrane protein</topology>
    </subcellularLocation>
</comment>
<feature type="transmembrane region" description="Helical" evidence="11">
    <location>
        <begin position="420"/>
        <end position="441"/>
    </location>
</feature>
<dbReference type="SUPFAM" id="SSF50156">
    <property type="entry name" value="PDZ domain-like"/>
    <property type="match status" value="2"/>
</dbReference>
<evidence type="ECO:0000256" key="7">
    <source>
        <dbReference type="ARBA" id="ARBA00022833"/>
    </source>
</evidence>
<dbReference type="PROSITE" id="PS50106">
    <property type="entry name" value="PDZ"/>
    <property type="match status" value="2"/>
</dbReference>
<keyword evidence="10 11" id="KW-0472">Membrane</keyword>
<dbReference type="PANTHER" id="PTHR42837">
    <property type="entry name" value="REGULATOR OF SIGMA-E PROTEASE RSEP"/>
    <property type="match status" value="1"/>
</dbReference>
<dbReference type="Pfam" id="PF02163">
    <property type="entry name" value="Peptidase_M50"/>
    <property type="match status" value="1"/>
</dbReference>
<evidence type="ECO:0000256" key="8">
    <source>
        <dbReference type="ARBA" id="ARBA00022989"/>
    </source>
</evidence>
<reference evidence="13" key="1">
    <citation type="submission" date="2012-01" db="EMBL/GenBank/DDBJ databases">
        <title>The Genome Sequence of Treponema denticola H-22.</title>
        <authorList>
            <consortium name="The Broad Institute Genome Sequencing Platform"/>
            <person name="Earl A."/>
            <person name="Ward D."/>
            <person name="Feldgarden M."/>
            <person name="Gevers D."/>
            <person name="Blanton J.M."/>
            <person name="Fenno C.J."/>
            <person name="Baranova O.V."/>
            <person name="Mathney J."/>
            <person name="Dewhirst F.E."/>
            <person name="Izard J."/>
            <person name="Young S.K."/>
            <person name="Zeng Q."/>
            <person name="Gargeya S."/>
            <person name="Fitzgerald M."/>
            <person name="Haas B."/>
            <person name="Abouelleil A."/>
            <person name="Alvarado L."/>
            <person name="Arachchi H.M."/>
            <person name="Berlin A."/>
            <person name="Chapman S.B."/>
            <person name="Gearin G."/>
            <person name="Goldberg J."/>
            <person name="Griggs A."/>
            <person name="Gujja S."/>
            <person name="Hansen M."/>
            <person name="Heiman D."/>
            <person name="Howarth C."/>
            <person name="Larimer J."/>
            <person name="Lui A."/>
            <person name="MacDonald P.J.P."/>
            <person name="McCowen C."/>
            <person name="Montmayeur A."/>
            <person name="Murphy C."/>
            <person name="Neiman D."/>
            <person name="Pearson M."/>
            <person name="Priest M."/>
            <person name="Roberts A."/>
            <person name="Saif S."/>
            <person name="Shea T."/>
            <person name="Sisk P."/>
            <person name="Stolte C."/>
            <person name="Sykes S."/>
            <person name="Wortman J."/>
            <person name="Nusbaum C."/>
            <person name="Birren B."/>
        </authorList>
    </citation>
    <scope>NUCLEOTIDE SEQUENCE [LARGE SCALE GENOMIC DNA]</scope>
    <source>
        <strain evidence="13">H-22</strain>
    </source>
</reference>
<protein>
    <recommendedName>
        <fullName evidence="11">Zinc metalloprotease</fullName>
        <ecNumber evidence="11">3.4.24.-</ecNumber>
    </recommendedName>
</protein>
<feature type="domain" description="PDZ" evidence="12">
    <location>
        <begin position="124"/>
        <end position="194"/>
    </location>
</feature>
<dbReference type="Proteomes" id="UP000011705">
    <property type="component" value="Chromosome"/>
</dbReference>
<dbReference type="RefSeq" id="WP_002683962.1">
    <property type="nucleotide sequence ID" value="NZ_CM001795.1"/>
</dbReference>
<evidence type="ECO:0000256" key="9">
    <source>
        <dbReference type="ARBA" id="ARBA00023049"/>
    </source>
</evidence>
<keyword evidence="8 11" id="KW-1133">Transmembrane helix</keyword>
<dbReference type="GO" id="GO:0046872">
    <property type="term" value="F:metal ion binding"/>
    <property type="evidence" value="ECO:0007669"/>
    <property type="project" value="UniProtKB-KW"/>
</dbReference>
<evidence type="ECO:0000256" key="10">
    <source>
        <dbReference type="ARBA" id="ARBA00023136"/>
    </source>
</evidence>
<dbReference type="PANTHER" id="PTHR42837:SF2">
    <property type="entry name" value="MEMBRANE METALLOPROTEASE ARASP2, CHLOROPLASTIC-RELATED"/>
    <property type="match status" value="1"/>
</dbReference>
<dbReference type="GO" id="GO:0006508">
    <property type="term" value="P:proteolysis"/>
    <property type="evidence" value="ECO:0007669"/>
    <property type="project" value="UniProtKB-KW"/>
</dbReference>
<dbReference type="Gene3D" id="2.30.42.10">
    <property type="match status" value="2"/>
</dbReference>
<gene>
    <name evidence="13" type="ORF">HMPREF9726_01029</name>
</gene>
<evidence type="ECO:0000259" key="12">
    <source>
        <dbReference type="PROSITE" id="PS50106"/>
    </source>
</evidence>
<evidence type="ECO:0000256" key="6">
    <source>
        <dbReference type="ARBA" id="ARBA00022801"/>
    </source>
</evidence>
<keyword evidence="7 11" id="KW-0862">Zinc</keyword>
<dbReference type="GO" id="GO:0004222">
    <property type="term" value="F:metalloendopeptidase activity"/>
    <property type="evidence" value="ECO:0007669"/>
    <property type="project" value="InterPro"/>
</dbReference>
<dbReference type="EC" id="3.4.24.-" evidence="11"/>
<dbReference type="CDD" id="cd06163">
    <property type="entry name" value="S2P-M50_PDZ_RseP-like"/>
    <property type="match status" value="1"/>
</dbReference>
<dbReference type="InterPro" id="IPR001478">
    <property type="entry name" value="PDZ"/>
</dbReference>
<dbReference type="InterPro" id="IPR008915">
    <property type="entry name" value="Peptidase_M50"/>
</dbReference>
<keyword evidence="6 11" id="KW-0378">Hydrolase</keyword>
<evidence type="ECO:0000256" key="11">
    <source>
        <dbReference type="RuleBase" id="RU362031"/>
    </source>
</evidence>
<name>A0A0E2E6A5_TREDN</name>
<dbReference type="CDD" id="cd23081">
    <property type="entry name" value="cpPDZ_EcRseP-like"/>
    <property type="match status" value="1"/>
</dbReference>
<dbReference type="AlphaFoldDB" id="A0A0E2E6A5"/>
<evidence type="ECO:0000256" key="2">
    <source>
        <dbReference type="ARBA" id="ARBA00004141"/>
    </source>
</evidence>
<organism evidence="13">
    <name type="scientific">Treponema denticola H-22</name>
    <dbReference type="NCBI Taxonomy" id="999432"/>
    <lineage>
        <taxon>Bacteria</taxon>
        <taxon>Pseudomonadati</taxon>
        <taxon>Spirochaetota</taxon>
        <taxon>Spirochaetia</taxon>
        <taxon>Spirochaetales</taxon>
        <taxon>Treponemataceae</taxon>
        <taxon>Treponema</taxon>
    </lineage>
</organism>
<dbReference type="GO" id="GO:0016020">
    <property type="term" value="C:membrane"/>
    <property type="evidence" value="ECO:0007669"/>
    <property type="project" value="UniProtKB-SubCell"/>
</dbReference>
<dbReference type="EMBL" id="AGDV01000009">
    <property type="protein sequence ID" value="EMB34280.1"/>
    <property type="molecule type" value="Genomic_DNA"/>
</dbReference>
<dbReference type="HOGENOM" id="CLU_025778_0_0_12"/>
<dbReference type="InterPro" id="IPR036034">
    <property type="entry name" value="PDZ_sf"/>
</dbReference>
<dbReference type="Pfam" id="PF17820">
    <property type="entry name" value="PDZ_6"/>
    <property type="match status" value="2"/>
</dbReference>
<evidence type="ECO:0000256" key="4">
    <source>
        <dbReference type="ARBA" id="ARBA00022670"/>
    </source>
</evidence>
<comment type="cofactor">
    <cofactor evidence="1 11">
        <name>Zn(2+)</name>
        <dbReference type="ChEBI" id="CHEBI:29105"/>
    </cofactor>
</comment>
<dbReference type="InterPro" id="IPR041489">
    <property type="entry name" value="PDZ_6"/>
</dbReference>
<feature type="domain" description="PDZ" evidence="12">
    <location>
        <begin position="185"/>
        <end position="254"/>
    </location>
</feature>
<accession>A0A0E2E6A5</accession>
<evidence type="ECO:0000256" key="1">
    <source>
        <dbReference type="ARBA" id="ARBA00001947"/>
    </source>
</evidence>
<feature type="transmembrane region" description="Helical" evidence="11">
    <location>
        <begin position="395"/>
        <end position="413"/>
    </location>
</feature>
<proteinExistence type="inferred from homology"/>
<dbReference type="PATRIC" id="fig|999432.5.peg.1070"/>
<keyword evidence="9 11" id="KW-0482">Metalloprotease</keyword>
<keyword evidence="4 13" id="KW-0645">Protease</keyword>
<evidence type="ECO:0000256" key="3">
    <source>
        <dbReference type="ARBA" id="ARBA00007931"/>
    </source>
</evidence>
<dbReference type="SMART" id="SM00228">
    <property type="entry name" value="PDZ"/>
    <property type="match status" value="2"/>
</dbReference>
<sequence length="450" mass="49243">MVKILIGLIILSIMVFIHELGHFIAAKLCGVVVESFSIGWGPVLFKKKKGDTEYRISAIPMGGYCGMKGEKAFQQAIEENLPAIPKKEGELYGVHPFKRIIIAFAGPFANYISAVLALAIVSAIGSSYYTSSNKIAPVYYYNEADDSPAREADLRMGDVILSINGEKTETFADIVRLIVPEAKEEVTLEIEREGQILTKKLRPKLDPKTGAGIIGFYSFIPLEIDGVKPSSSAELAGLKKGDLITEVNGIEVANTIDLNRALNGISEKTAELGILRDGNKITKTVNLIRTENGIDLGLNIKNIKVEIPGTGFFKSIVNGFVLTHKSFVLTFKSLGLLFKGVDFRQAVSGPVRITHMLGDVAAQGFKAGFLIGLSDILNFVSIISISLFIMNLLPIPILDGGLILFAFIEFIFRRQIHPKVLYYVQFIGIAFIGVVFLFALWGDIGYFLGR</sequence>
<keyword evidence="11" id="KW-0479">Metal-binding</keyword>